<accession>A0A192H4L4</accession>
<reference evidence="10 11" key="1">
    <citation type="submission" date="2016-03" db="EMBL/GenBank/DDBJ databases">
        <title>Pediococcus and Lactobacillus from brewery environment - whole genome sequencing and assembly.</title>
        <authorList>
            <person name="Behr J."/>
            <person name="Geissler A.J."/>
            <person name="Vogel R.F."/>
        </authorList>
    </citation>
    <scope>NUCLEOTIDE SEQUENCE [LARGE SCALE GENOMIC DNA]</scope>
    <source>
        <strain evidence="10 11">TMW 1.1989</strain>
    </source>
</reference>
<comment type="catalytic activity">
    <reaction evidence="7">
        <text>shikimate + NADP(+) = 3-dehydroshikimate + NADPH + H(+)</text>
        <dbReference type="Rhea" id="RHEA:17737"/>
        <dbReference type="ChEBI" id="CHEBI:15378"/>
        <dbReference type="ChEBI" id="CHEBI:16630"/>
        <dbReference type="ChEBI" id="CHEBI:36208"/>
        <dbReference type="ChEBI" id="CHEBI:57783"/>
        <dbReference type="ChEBI" id="CHEBI:58349"/>
        <dbReference type="EC" id="1.1.1.25"/>
    </reaction>
</comment>
<dbReference type="EC" id="1.1.1.25" evidence="2 7"/>
<feature type="domain" description="SDH C-terminal" evidence="9">
    <location>
        <begin position="255"/>
        <end position="285"/>
    </location>
</feature>
<keyword evidence="5 7" id="KW-0560">Oxidoreductase</keyword>
<feature type="binding site" evidence="7">
    <location>
        <position position="234"/>
    </location>
    <ligand>
        <name>shikimate</name>
        <dbReference type="ChEBI" id="CHEBI:36208"/>
    </ligand>
</feature>
<evidence type="ECO:0000256" key="6">
    <source>
        <dbReference type="ARBA" id="ARBA00023141"/>
    </source>
</evidence>
<feature type="active site" description="Proton acceptor" evidence="7">
    <location>
        <position position="69"/>
    </location>
</feature>
<dbReference type="SUPFAM" id="SSF53223">
    <property type="entry name" value="Aminoacid dehydrogenase-like, N-terminal domain"/>
    <property type="match status" value="1"/>
</dbReference>
<dbReference type="KEGG" id="lbt:AYR52_05655"/>
<gene>
    <name evidence="7" type="primary">aroE</name>
    <name evidence="10" type="ORF">AYR53_10685</name>
</gene>
<feature type="binding site" evidence="7">
    <location>
        <position position="255"/>
    </location>
    <ligand>
        <name>NADP(+)</name>
        <dbReference type="ChEBI" id="CHEBI:58349"/>
    </ligand>
</feature>
<sequence length="293" mass="31616">MIDGHTKLYGFFAHPAHHSLSPLMYNLSFQAHEINARYLAFDLSNDFSQAIAAVRTLGLGGINLSMPYKLKVLPLLDELSTTAKLVGAVNTVVNDHGRLRGENTDGKGLILALQADGRKVKGKQIAILGAGGAGMSIIAAAAFAGAAKITVFKRQNQTFTQVAQRLSRIEKVTGVTLELCDYADEATMAQVLTTTDYLINTTNIGMGQGNNELPVPAKLITSLATNIVVTDIIYFPRETAFLKLARQNGNPTYNGLGMLIYQGALAFQTWTAKQMPITTVTTALEQALYQPQN</sequence>
<dbReference type="AlphaFoldDB" id="A0A192H4L4"/>
<dbReference type="GO" id="GO:0008652">
    <property type="term" value="P:amino acid biosynthetic process"/>
    <property type="evidence" value="ECO:0007669"/>
    <property type="project" value="UniProtKB-KW"/>
</dbReference>
<dbReference type="Pfam" id="PF08501">
    <property type="entry name" value="Shikimate_dh_N"/>
    <property type="match status" value="1"/>
</dbReference>
<dbReference type="RefSeq" id="WP_068224933.1">
    <property type="nucleotide sequence ID" value="NZ_CP014623.1"/>
</dbReference>
<dbReference type="Gene3D" id="3.40.50.10860">
    <property type="entry name" value="Leucine Dehydrogenase, chain A, domain 1"/>
    <property type="match status" value="1"/>
</dbReference>
<name>A0A192H4L4_9LACO</name>
<dbReference type="PANTHER" id="PTHR21089">
    <property type="entry name" value="SHIKIMATE DEHYDROGENASE"/>
    <property type="match status" value="1"/>
</dbReference>
<dbReference type="GO" id="GO:0019632">
    <property type="term" value="P:shikimate metabolic process"/>
    <property type="evidence" value="ECO:0007669"/>
    <property type="project" value="InterPro"/>
</dbReference>
<dbReference type="GO" id="GO:0004764">
    <property type="term" value="F:shikimate 3-dehydrogenase (NADP+) activity"/>
    <property type="evidence" value="ECO:0007669"/>
    <property type="project" value="UniProtKB-UniRule"/>
</dbReference>
<dbReference type="InterPro" id="IPR011342">
    <property type="entry name" value="Shikimate_DH"/>
</dbReference>
<dbReference type="GO" id="GO:0050661">
    <property type="term" value="F:NADP binding"/>
    <property type="evidence" value="ECO:0007669"/>
    <property type="project" value="InterPro"/>
</dbReference>
<dbReference type="GO" id="GO:0009423">
    <property type="term" value="P:chorismate biosynthetic process"/>
    <property type="evidence" value="ECO:0007669"/>
    <property type="project" value="UniProtKB-UniRule"/>
</dbReference>
<dbReference type="CDD" id="cd01065">
    <property type="entry name" value="NAD_bind_Shikimate_DH"/>
    <property type="match status" value="1"/>
</dbReference>
<protein>
    <recommendedName>
        <fullName evidence="2 7">Shikimate dehydrogenase (NADP(+))</fullName>
        <shortName evidence="7">SDH</shortName>
        <ecNumber evidence="2 7">1.1.1.25</ecNumber>
    </recommendedName>
</protein>
<evidence type="ECO:0000259" key="8">
    <source>
        <dbReference type="Pfam" id="PF08501"/>
    </source>
</evidence>
<proteinExistence type="inferred from homology"/>
<feature type="binding site" evidence="7">
    <location>
        <begin position="129"/>
        <end position="133"/>
    </location>
    <ligand>
        <name>NADP(+)</name>
        <dbReference type="ChEBI" id="CHEBI:58349"/>
    </ligand>
</feature>
<feature type="binding site" evidence="7">
    <location>
        <position position="232"/>
    </location>
    <ligand>
        <name>NADP(+)</name>
        <dbReference type="ChEBI" id="CHEBI:58349"/>
    </ligand>
</feature>
<evidence type="ECO:0000256" key="7">
    <source>
        <dbReference type="HAMAP-Rule" id="MF_00222"/>
    </source>
</evidence>
<keyword evidence="3 7" id="KW-0028">Amino-acid biosynthesis</keyword>
<evidence type="ECO:0000256" key="4">
    <source>
        <dbReference type="ARBA" id="ARBA00022857"/>
    </source>
</evidence>
<dbReference type="InterPro" id="IPR041121">
    <property type="entry name" value="SDH_C"/>
</dbReference>
<keyword evidence="4 7" id="KW-0521">NADP</keyword>
<dbReference type="InterPro" id="IPR036291">
    <property type="entry name" value="NAD(P)-bd_dom_sf"/>
</dbReference>
<dbReference type="Gene3D" id="3.40.50.720">
    <property type="entry name" value="NAD(P)-binding Rossmann-like Domain"/>
    <property type="match status" value="1"/>
</dbReference>
<dbReference type="GeneID" id="42982725"/>
<dbReference type="NCBIfam" id="TIGR00507">
    <property type="entry name" value="aroE"/>
    <property type="match status" value="1"/>
</dbReference>
<feature type="binding site" evidence="7">
    <location>
        <position position="262"/>
    </location>
    <ligand>
        <name>shikimate</name>
        <dbReference type="ChEBI" id="CHEBI:36208"/>
    </ligand>
</feature>
<dbReference type="STRING" id="375175.AYR53_10685"/>
<dbReference type="InterPro" id="IPR022893">
    <property type="entry name" value="Shikimate_DH_fam"/>
</dbReference>
<feature type="binding site" evidence="7">
    <location>
        <position position="65"/>
    </location>
    <ligand>
        <name>shikimate</name>
        <dbReference type="ChEBI" id="CHEBI:36208"/>
    </ligand>
</feature>
<comment type="similarity">
    <text evidence="7">Belongs to the shikimate dehydrogenase family.</text>
</comment>
<keyword evidence="11" id="KW-1185">Reference proteome</keyword>
<dbReference type="HAMAP" id="MF_00222">
    <property type="entry name" value="Shikimate_DH_AroE"/>
    <property type="match status" value="1"/>
</dbReference>
<dbReference type="InterPro" id="IPR013708">
    <property type="entry name" value="Shikimate_DH-bd_N"/>
</dbReference>
<comment type="pathway">
    <text evidence="1 7">Metabolic intermediate biosynthesis; chorismate biosynthesis; chorismate from D-erythrose 4-phosphate and phosphoenolpyruvate: step 4/7.</text>
</comment>
<dbReference type="UniPathway" id="UPA00053">
    <property type="reaction ID" value="UER00087"/>
</dbReference>
<dbReference type="Proteomes" id="UP000078582">
    <property type="component" value="Chromosome"/>
</dbReference>
<evidence type="ECO:0000313" key="11">
    <source>
        <dbReference type="Proteomes" id="UP000078582"/>
    </source>
</evidence>
<dbReference type="InterPro" id="IPR046346">
    <property type="entry name" value="Aminoacid_DH-like_N_sf"/>
</dbReference>
<feature type="binding site" evidence="7">
    <location>
        <position position="105"/>
    </location>
    <ligand>
        <name>shikimate</name>
        <dbReference type="ChEBI" id="CHEBI:36208"/>
    </ligand>
</feature>
<feature type="domain" description="Shikimate dehydrogenase substrate binding N-terminal" evidence="8">
    <location>
        <begin position="12"/>
        <end position="92"/>
    </location>
</feature>
<evidence type="ECO:0000256" key="5">
    <source>
        <dbReference type="ARBA" id="ARBA00023002"/>
    </source>
</evidence>
<dbReference type="Pfam" id="PF18317">
    <property type="entry name" value="SDH_C"/>
    <property type="match status" value="1"/>
</dbReference>
<dbReference type="GO" id="GO:0009073">
    <property type="term" value="P:aromatic amino acid family biosynthetic process"/>
    <property type="evidence" value="ECO:0007669"/>
    <property type="project" value="UniProtKB-KW"/>
</dbReference>
<dbReference type="PANTHER" id="PTHR21089:SF1">
    <property type="entry name" value="BIFUNCTIONAL 3-DEHYDROQUINATE DEHYDRATASE_SHIKIMATE DEHYDROGENASE, CHLOROPLASTIC"/>
    <property type="match status" value="1"/>
</dbReference>
<dbReference type="EMBL" id="CP014873">
    <property type="protein sequence ID" value="ANK63188.1"/>
    <property type="molecule type" value="Genomic_DNA"/>
</dbReference>
<organism evidence="10 11">
    <name type="scientific">Loigolactobacillus backii</name>
    <dbReference type="NCBI Taxonomy" id="375175"/>
    <lineage>
        <taxon>Bacteria</taxon>
        <taxon>Bacillati</taxon>
        <taxon>Bacillota</taxon>
        <taxon>Bacilli</taxon>
        <taxon>Lactobacillales</taxon>
        <taxon>Lactobacillaceae</taxon>
        <taxon>Loigolactobacillus</taxon>
    </lineage>
</organism>
<dbReference type="OrthoDB" id="9792692at2"/>
<comment type="subunit">
    <text evidence="7">Homodimer.</text>
</comment>
<evidence type="ECO:0000313" key="10">
    <source>
        <dbReference type="EMBL" id="ANK63188.1"/>
    </source>
</evidence>
<feature type="binding site" evidence="7">
    <location>
        <begin position="19"/>
        <end position="21"/>
    </location>
    <ligand>
        <name>shikimate</name>
        <dbReference type="ChEBI" id="CHEBI:36208"/>
    </ligand>
</feature>
<keyword evidence="6 7" id="KW-0057">Aromatic amino acid biosynthesis</keyword>
<evidence type="ECO:0000256" key="1">
    <source>
        <dbReference type="ARBA" id="ARBA00004871"/>
    </source>
</evidence>
<evidence type="ECO:0000256" key="2">
    <source>
        <dbReference type="ARBA" id="ARBA00012962"/>
    </source>
</evidence>
<feature type="binding site" evidence="7">
    <location>
        <position position="90"/>
    </location>
    <ligand>
        <name>shikimate</name>
        <dbReference type="ChEBI" id="CHEBI:36208"/>
    </ligand>
</feature>
<evidence type="ECO:0000256" key="3">
    <source>
        <dbReference type="ARBA" id="ARBA00022605"/>
    </source>
</evidence>
<dbReference type="SUPFAM" id="SSF51735">
    <property type="entry name" value="NAD(P)-binding Rossmann-fold domains"/>
    <property type="match status" value="1"/>
</dbReference>
<comment type="caution">
    <text evidence="7">Lacks conserved residue(s) required for the propagation of feature annotation.</text>
</comment>
<evidence type="ECO:0000259" key="9">
    <source>
        <dbReference type="Pfam" id="PF18317"/>
    </source>
</evidence>
<comment type="function">
    <text evidence="7">Involved in the biosynthesis of the chorismate, which leads to the biosynthesis of aromatic amino acids. Catalyzes the reversible NADPH linked reduction of 3-dehydroshikimate (DHSA) to yield shikimate (SA).</text>
</comment>